<reference evidence="3 4" key="1">
    <citation type="submission" date="2018-08" db="EMBL/GenBank/DDBJ databases">
        <title>Complete genome sequence of JP2-74.</title>
        <authorList>
            <person name="Wu L."/>
        </authorList>
    </citation>
    <scope>NUCLEOTIDE SEQUENCE [LARGE SCALE GENOMIC DNA]</scope>
    <source>
        <strain evidence="3 4">JP2-74</strain>
    </source>
</reference>
<gene>
    <name evidence="3" type="ORF">D1345_00835</name>
</gene>
<dbReference type="Pfam" id="PF07987">
    <property type="entry name" value="DUF1775"/>
    <property type="match status" value="1"/>
</dbReference>
<evidence type="ECO:0000256" key="1">
    <source>
        <dbReference type="SAM" id="SignalP"/>
    </source>
</evidence>
<feature type="domain" description="YncI copper-binding" evidence="2">
    <location>
        <begin position="21"/>
        <end position="163"/>
    </location>
</feature>
<feature type="signal peptide" evidence="1">
    <location>
        <begin position="1"/>
        <end position="20"/>
    </location>
</feature>
<evidence type="ECO:0000313" key="4">
    <source>
        <dbReference type="Proteomes" id="UP000259465"/>
    </source>
</evidence>
<dbReference type="RefSeq" id="WP_118266345.1">
    <property type="nucleotide sequence ID" value="NZ_CP031968.1"/>
</dbReference>
<organism evidence="3 4">
    <name type="scientific">Chromobacterium rhizoryzae</name>
    <dbReference type="NCBI Taxonomy" id="1778675"/>
    <lineage>
        <taxon>Bacteria</taxon>
        <taxon>Pseudomonadati</taxon>
        <taxon>Pseudomonadota</taxon>
        <taxon>Betaproteobacteria</taxon>
        <taxon>Neisseriales</taxon>
        <taxon>Chromobacteriaceae</taxon>
        <taxon>Chromobacterium</taxon>
    </lineage>
</organism>
<dbReference type="Proteomes" id="UP000259465">
    <property type="component" value="Chromosome"/>
</dbReference>
<evidence type="ECO:0000313" key="3">
    <source>
        <dbReference type="EMBL" id="AXT44833.1"/>
    </source>
</evidence>
<dbReference type="Gene3D" id="2.60.40.2230">
    <property type="entry name" value="Uncharacterised protein YcnI-like PF07987, DUF1775"/>
    <property type="match status" value="1"/>
</dbReference>
<dbReference type="InterPro" id="IPR038507">
    <property type="entry name" value="YcnI-like_sf"/>
</dbReference>
<name>A0AAD0RV65_9NEIS</name>
<protein>
    <submittedName>
        <fullName evidence="3">DUF1775 domain-containing protein</fullName>
    </submittedName>
</protein>
<dbReference type="AlphaFoldDB" id="A0AAD0RV65"/>
<feature type="chain" id="PRO_5042229427" evidence="1">
    <location>
        <begin position="21"/>
        <end position="173"/>
    </location>
</feature>
<evidence type="ECO:0000259" key="2">
    <source>
        <dbReference type="Pfam" id="PF07987"/>
    </source>
</evidence>
<dbReference type="InterPro" id="IPR012533">
    <property type="entry name" value="YcnI-copper_dom"/>
</dbReference>
<keyword evidence="1" id="KW-0732">Signal</keyword>
<dbReference type="CDD" id="cd08545">
    <property type="entry name" value="YcnI_like"/>
    <property type="match status" value="1"/>
</dbReference>
<accession>A0AAD0RV65</accession>
<sequence length="173" mass="18278">MKKLALLALLAASGSGSAFAHVTLETPTAASGGYYKGVLKIGHGCNGSPTTAVSVEMPEGVRLAQPMPKAGWEVEVVKSAVKPFDNYGRKVSEDVSRITWKGGKLPSNFYDEFVFQAKIAAQPGKLFFKVKQQCEQGETNWAEIPAAGQDAHELKSPAAELTVTAAGAAGHHH</sequence>
<dbReference type="KEGG" id="crz:D1345_00835"/>
<dbReference type="EMBL" id="CP031968">
    <property type="protein sequence ID" value="AXT44833.1"/>
    <property type="molecule type" value="Genomic_DNA"/>
</dbReference>
<keyword evidence="4" id="KW-1185">Reference proteome</keyword>
<proteinExistence type="predicted"/>